<evidence type="ECO:0000313" key="3">
    <source>
        <dbReference type="EMBL" id="KAK5992222.1"/>
    </source>
</evidence>
<comment type="caution">
    <text evidence="3">The sequence shown here is derived from an EMBL/GenBank/DDBJ whole genome shotgun (WGS) entry which is preliminary data.</text>
</comment>
<feature type="chain" id="PRO_5047052309" evidence="2">
    <location>
        <begin position="21"/>
        <end position="123"/>
    </location>
</feature>
<sequence length="123" mass="13568">MKLTITLLAVILASPHPALGLSFSRPKKNYGGIGHQCFGVRWPGCRSELRCVWSVDRQMGDAAMKNGFLGADCSGPLSCRPGLECVIDNKYWNKHGSQRATCQNPPEYEDEPDQAMNDRLEAS</sequence>
<evidence type="ECO:0000256" key="1">
    <source>
        <dbReference type="SAM" id="MobiDB-lite"/>
    </source>
</evidence>
<feature type="signal peptide" evidence="2">
    <location>
        <begin position="1"/>
        <end position="20"/>
    </location>
</feature>
<reference evidence="3 4" key="1">
    <citation type="submission" date="2024-01" db="EMBL/GenBank/DDBJ databases">
        <title>Complete genome of Cladobotryum mycophilum ATHUM6906.</title>
        <authorList>
            <person name="Christinaki A.C."/>
            <person name="Myridakis A.I."/>
            <person name="Kouvelis V.N."/>
        </authorList>
    </citation>
    <scope>NUCLEOTIDE SEQUENCE [LARGE SCALE GENOMIC DNA]</scope>
    <source>
        <strain evidence="3 4">ATHUM6906</strain>
    </source>
</reference>
<organism evidence="3 4">
    <name type="scientific">Cladobotryum mycophilum</name>
    <dbReference type="NCBI Taxonomy" id="491253"/>
    <lineage>
        <taxon>Eukaryota</taxon>
        <taxon>Fungi</taxon>
        <taxon>Dikarya</taxon>
        <taxon>Ascomycota</taxon>
        <taxon>Pezizomycotina</taxon>
        <taxon>Sordariomycetes</taxon>
        <taxon>Hypocreomycetidae</taxon>
        <taxon>Hypocreales</taxon>
        <taxon>Hypocreaceae</taxon>
        <taxon>Cladobotryum</taxon>
    </lineage>
</organism>
<feature type="region of interest" description="Disordered" evidence="1">
    <location>
        <begin position="97"/>
        <end position="123"/>
    </location>
</feature>
<gene>
    <name evidence="3" type="ORF">PT974_05623</name>
</gene>
<accession>A0ABR0SK37</accession>
<dbReference type="Proteomes" id="UP001338125">
    <property type="component" value="Unassembled WGS sequence"/>
</dbReference>
<keyword evidence="2" id="KW-0732">Signal</keyword>
<keyword evidence="4" id="KW-1185">Reference proteome</keyword>
<name>A0ABR0SK37_9HYPO</name>
<protein>
    <submittedName>
        <fullName evidence="3">Uncharacterized protein</fullName>
    </submittedName>
</protein>
<proteinExistence type="predicted"/>
<dbReference type="EMBL" id="JAVFKD010000012">
    <property type="protein sequence ID" value="KAK5992222.1"/>
    <property type="molecule type" value="Genomic_DNA"/>
</dbReference>
<evidence type="ECO:0000256" key="2">
    <source>
        <dbReference type="SAM" id="SignalP"/>
    </source>
</evidence>
<evidence type="ECO:0000313" key="4">
    <source>
        <dbReference type="Proteomes" id="UP001338125"/>
    </source>
</evidence>